<proteinExistence type="predicted"/>
<dbReference type="PANTHER" id="PTHR39087:SF2">
    <property type="entry name" value="UPF0104 MEMBRANE PROTEIN MJ1595"/>
    <property type="match status" value="1"/>
</dbReference>
<evidence type="ECO:0000256" key="2">
    <source>
        <dbReference type="ARBA" id="ARBA00022475"/>
    </source>
</evidence>
<dbReference type="InterPro" id="IPR022791">
    <property type="entry name" value="L-PG_synthase/AglD"/>
</dbReference>
<feature type="transmembrane region" description="Helical" evidence="6">
    <location>
        <begin position="113"/>
        <end position="134"/>
    </location>
</feature>
<keyword evidence="4 6" id="KW-1133">Transmembrane helix</keyword>
<protein>
    <submittedName>
        <fullName evidence="7">Flippase-like domain-containing protein</fullName>
    </submittedName>
</protein>
<evidence type="ECO:0000256" key="1">
    <source>
        <dbReference type="ARBA" id="ARBA00004651"/>
    </source>
</evidence>
<feature type="transmembrane region" description="Helical" evidence="6">
    <location>
        <begin position="26"/>
        <end position="47"/>
    </location>
</feature>
<feature type="transmembrane region" description="Helical" evidence="6">
    <location>
        <begin position="262"/>
        <end position="284"/>
    </location>
</feature>
<feature type="transmembrane region" description="Helical" evidence="6">
    <location>
        <begin position="140"/>
        <end position="159"/>
    </location>
</feature>
<sequence length="354" mass="37407">MKRLVFFVAILASVLAIAVLTDLRALMTALLSLSAGTALSLLIVLLANEILKGLRWAFYLRAAHLDIRVIDGLTSYLAAQAATAIPGGSVLSARLVEEHARGRVRMRQAAPGLIVQMFGDLLAVSVLATAAILLTEQRPVQLLIPALAAVITTVLIAVFRSERPAEWLLRAMSQRRITRRLVPTEEDFRIHLKRMLRSGVLTGGTVFSVGTTLLSVTVVCILVNALTVRGVVFAEGLYVHSFSMLAHLFVPTPGGIGASDASLAGMLNYIGIGLGRATFIALTYRSVGVLFRTAIGMVTLLALYPSVLVEVRRGEQPAPARSSPALIGLGSAGLATASELPAPAGESLVTGGED</sequence>
<feature type="transmembrane region" description="Helical" evidence="6">
    <location>
        <begin position="290"/>
        <end position="311"/>
    </location>
</feature>
<dbReference type="PANTHER" id="PTHR39087">
    <property type="entry name" value="UPF0104 MEMBRANE PROTEIN MJ1595"/>
    <property type="match status" value="1"/>
</dbReference>
<comment type="subcellular location">
    <subcellularLocation>
        <location evidence="1">Cell membrane</location>
        <topology evidence="1">Multi-pass membrane protein</topology>
    </subcellularLocation>
</comment>
<organism evidence="7">
    <name type="scientific">Thermorudis peleae</name>
    <dbReference type="NCBI Taxonomy" id="1382356"/>
    <lineage>
        <taxon>Bacteria</taxon>
        <taxon>Pseudomonadati</taxon>
        <taxon>Thermomicrobiota</taxon>
        <taxon>Thermomicrobia</taxon>
        <taxon>Thermomicrobia incertae sedis</taxon>
        <taxon>Thermorudis</taxon>
    </lineage>
</organism>
<feature type="transmembrane region" description="Helical" evidence="6">
    <location>
        <begin position="231"/>
        <end position="250"/>
    </location>
</feature>
<keyword evidence="3 6" id="KW-0812">Transmembrane</keyword>
<gene>
    <name evidence="7" type="ORF">ENP34_12240</name>
</gene>
<dbReference type="EMBL" id="DSIY01000282">
    <property type="protein sequence ID" value="HEG92183.1"/>
    <property type="molecule type" value="Genomic_DNA"/>
</dbReference>
<evidence type="ECO:0000256" key="6">
    <source>
        <dbReference type="SAM" id="Phobius"/>
    </source>
</evidence>
<evidence type="ECO:0000256" key="3">
    <source>
        <dbReference type="ARBA" id="ARBA00022692"/>
    </source>
</evidence>
<comment type="caution">
    <text evidence="7">The sequence shown here is derived from an EMBL/GenBank/DDBJ whole genome shotgun (WGS) entry which is preliminary data.</text>
</comment>
<dbReference type="Pfam" id="PF03706">
    <property type="entry name" value="LPG_synthase_TM"/>
    <property type="match status" value="1"/>
</dbReference>
<dbReference type="GO" id="GO:0005886">
    <property type="term" value="C:plasma membrane"/>
    <property type="evidence" value="ECO:0007669"/>
    <property type="project" value="UniProtKB-SubCell"/>
</dbReference>
<reference evidence="7" key="1">
    <citation type="journal article" date="2020" name="mSystems">
        <title>Genome- and Community-Level Interaction Insights into Carbon Utilization and Element Cycling Functions of Hydrothermarchaeota in Hydrothermal Sediment.</title>
        <authorList>
            <person name="Zhou Z."/>
            <person name="Liu Y."/>
            <person name="Xu W."/>
            <person name="Pan J."/>
            <person name="Luo Z.H."/>
            <person name="Li M."/>
        </authorList>
    </citation>
    <scope>NUCLEOTIDE SEQUENCE [LARGE SCALE GENOMIC DNA]</scope>
    <source>
        <strain evidence="7">SpSt-210</strain>
    </source>
</reference>
<keyword evidence="2" id="KW-1003">Cell membrane</keyword>
<keyword evidence="5 6" id="KW-0472">Membrane</keyword>
<evidence type="ECO:0000256" key="4">
    <source>
        <dbReference type="ARBA" id="ARBA00022989"/>
    </source>
</evidence>
<evidence type="ECO:0000256" key="5">
    <source>
        <dbReference type="ARBA" id="ARBA00023136"/>
    </source>
</evidence>
<feature type="transmembrane region" description="Helical" evidence="6">
    <location>
        <begin position="199"/>
        <end position="225"/>
    </location>
</feature>
<dbReference type="AlphaFoldDB" id="A0A831WZY1"/>
<accession>A0A831WZY1</accession>
<name>A0A831WZY1_9BACT</name>
<evidence type="ECO:0000313" key="7">
    <source>
        <dbReference type="EMBL" id="HEG92183.1"/>
    </source>
</evidence>